<dbReference type="VEuPathDB" id="FungiDB:ASPFODRAFT_145795"/>
<dbReference type="EMBL" id="BCWF01000003">
    <property type="protein sequence ID" value="GAT18971.1"/>
    <property type="molecule type" value="Genomic_DNA"/>
</dbReference>
<dbReference type="PANTHER" id="PTHR30336">
    <property type="entry name" value="INNER MEMBRANE PROTEIN, PROBABLE PERMEASE"/>
    <property type="match status" value="1"/>
</dbReference>
<dbReference type="GO" id="GO:0005886">
    <property type="term" value="C:plasma membrane"/>
    <property type="evidence" value="ECO:0007669"/>
    <property type="project" value="TreeGrafter"/>
</dbReference>
<evidence type="ECO:0000256" key="1">
    <source>
        <dbReference type="SAM" id="MobiDB-lite"/>
    </source>
</evidence>
<name>A0A146EZH5_ASPKA</name>
<dbReference type="AlphaFoldDB" id="A0A146EZH5"/>
<dbReference type="Proteomes" id="UP000075230">
    <property type="component" value="Unassembled WGS sequence"/>
</dbReference>
<sequence>MGEKINRGLGVLIPRKNLDQSSFQEEGMASQQLDKSASYQASQSVNPAAKTMSSSSINPDDINLLAQFLAHEQIPASSHPPINTDCIVICVSAVLYPAEAVFKHLERNLQLTKTLVLCGGIGHSTPHLYEAVSRHPDYAHLVPEITGKPESHVLHTIFTRCFDATFIQKSGCTVLLEDKSTNCGQNALETRALLARNGIPEPKSMIVVQDPTMARRTVASFEKAYAPRPPKLLSWPIIVPRVKVEEGELVYNDDDGSMPGVTGTLWSMSRFLGLVLGEIPRLRDDEHGYGPMGKGFIGHVDIPEEVEHAYSRVQRGIGEDLAKR</sequence>
<feature type="region of interest" description="Disordered" evidence="1">
    <location>
        <begin position="26"/>
        <end position="45"/>
    </location>
</feature>
<reference evidence="2 3" key="1">
    <citation type="journal article" date="2016" name="DNA Res.">
        <title>Genome sequence of Aspergillus luchuensis NBRC 4314.</title>
        <authorList>
            <person name="Yamada O."/>
            <person name="Machida M."/>
            <person name="Hosoyama A."/>
            <person name="Goto M."/>
            <person name="Takahashi T."/>
            <person name="Futagami T."/>
            <person name="Yamagata Y."/>
            <person name="Takeuchi M."/>
            <person name="Kobayashi T."/>
            <person name="Koike H."/>
            <person name="Abe K."/>
            <person name="Asai K."/>
            <person name="Arita M."/>
            <person name="Fujita N."/>
            <person name="Fukuda K."/>
            <person name="Higa K."/>
            <person name="Horikawa H."/>
            <person name="Ishikawa T."/>
            <person name="Jinno K."/>
            <person name="Kato Y."/>
            <person name="Kirimura K."/>
            <person name="Mizutani O."/>
            <person name="Nakasone K."/>
            <person name="Sano M."/>
            <person name="Shiraishi Y."/>
            <person name="Tsukahara M."/>
            <person name="Gomi K."/>
        </authorList>
    </citation>
    <scope>NUCLEOTIDE SEQUENCE [LARGE SCALE GENOMIC DNA]</scope>
    <source>
        <strain evidence="2 3">RIB 2604</strain>
    </source>
</reference>
<comment type="caution">
    <text evidence="2">The sequence shown here is derived from an EMBL/GenBank/DDBJ whole genome shotgun (WGS) entry which is preliminary data.</text>
</comment>
<organism evidence="2 3">
    <name type="scientific">Aspergillus kawachii</name>
    <name type="common">White koji mold</name>
    <name type="synonym">Aspergillus awamori var. kawachi</name>
    <dbReference type="NCBI Taxonomy" id="1069201"/>
    <lineage>
        <taxon>Eukaryota</taxon>
        <taxon>Fungi</taxon>
        <taxon>Dikarya</taxon>
        <taxon>Ascomycota</taxon>
        <taxon>Pezizomycotina</taxon>
        <taxon>Eurotiomycetes</taxon>
        <taxon>Eurotiomycetidae</taxon>
        <taxon>Eurotiales</taxon>
        <taxon>Aspergillaceae</taxon>
        <taxon>Aspergillus</taxon>
        <taxon>Aspergillus subgen. Circumdati</taxon>
    </lineage>
</organism>
<protein>
    <submittedName>
        <fullName evidence="2">DUF218 domain protein</fullName>
    </submittedName>
</protein>
<reference evidence="3" key="2">
    <citation type="submission" date="2016-02" db="EMBL/GenBank/DDBJ databases">
        <title>Genome sequencing of Aspergillus luchuensis NBRC 4314.</title>
        <authorList>
            <person name="Yamada O."/>
        </authorList>
    </citation>
    <scope>NUCLEOTIDE SEQUENCE [LARGE SCALE GENOMIC DNA]</scope>
    <source>
        <strain evidence="3">RIB 2604</strain>
    </source>
</reference>
<dbReference type="Gene3D" id="1.10.3620.10">
    <property type="entry name" value="YdcF like domain"/>
    <property type="match status" value="1"/>
</dbReference>
<dbReference type="InterPro" id="IPR051599">
    <property type="entry name" value="Cell_Envelope_Assoc"/>
</dbReference>
<accession>A0A146EZH5</accession>
<evidence type="ECO:0000313" key="2">
    <source>
        <dbReference type="EMBL" id="GAT18971.1"/>
    </source>
</evidence>
<gene>
    <name evidence="2" type="ORF">RIB2604_00300680</name>
</gene>
<evidence type="ECO:0000313" key="3">
    <source>
        <dbReference type="Proteomes" id="UP000075230"/>
    </source>
</evidence>
<dbReference type="PANTHER" id="PTHR30336:SF20">
    <property type="entry name" value="DUF218 DOMAIN-CONTAINING PROTEIN"/>
    <property type="match status" value="1"/>
</dbReference>
<dbReference type="InterPro" id="IPR014729">
    <property type="entry name" value="Rossmann-like_a/b/a_fold"/>
</dbReference>
<proteinExistence type="predicted"/>
<dbReference type="Gene3D" id="3.40.50.620">
    <property type="entry name" value="HUPs"/>
    <property type="match status" value="1"/>
</dbReference>